<sequence length="188" mass="20521">MRKNIFLVCSILVFLSLQYVLAEKLGFKKKRKKIEGNVLTLMKRRLAILQKLNSSDKSEVFAKEIESIKERINMLKQRGWENPEESFCETLEEVPNCEVGEYADMVKEDQGNLTDSEAEFLVQEEIKHEGSVGGEEVPGDVKSGEVVGKAASKAGGTAGGTAGSKKVGKAGNKQVRKAVSKEASKVAG</sequence>
<proteinExistence type="predicted"/>
<gene>
    <name evidence="3" type="ORF">PCYB_122820</name>
</gene>
<accession>K6UYM5</accession>
<dbReference type="AlphaFoldDB" id="K6UYM5"/>
<organism evidence="3 4">
    <name type="scientific">Plasmodium cynomolgi (strain B)</name>
    <dbReference type="NCBI Taxonomy" id="1120755"/>
    <lineage>
        <taxon>Eukaryota</taxon>
        <taxon>Sar</taxon>
        <taxon>Alveolata</taxon>
        <taxon>Apicomplexa</taxon>
        <taxon>Aconoidasida</taxon>
        <taxon>Haemosporida</taxon>
        <taxon>Plasmodiidae</taxon>
        <taxon>Plasmodium</taxon>
        <taxon>Plasmodium (Plasmodium)</taxon>
    </lineage>
</organism>
<dbReference type="PhylomeDB" id="K6UYM5"/>
<evidence type="ECO:0000256" key="1">
    <source>
        <dbReference type="SAM" id="MobiDB-lite"/>
    </source>
</evidence>
<dbReference type="Proteomes" id="UP000006319">
    <property type="component" value="Chromosome 12"/>
</dbReference>
<evidence type="ECO:0000313" key="3">
    <source>
        <dbReference type="EMBL" id="GAB67715.1"/>
    </source>
</evidence>
<name>K6UYM5_PLACD</name>
<dbReference type="KEGG" id="pcy:PCYB_122820"/>
<feature type="chain" id="PRO_5003898802" evidence="2">
    <location>
        <begin position="23"/>
        <end position="188"/>
    </location>
</feature>
<feature type="region of interest" description="Disordered" evidence="1">
    <location>
        <begin position="128"/>
        <end position="188"/>
    </location>
</feature>
<keyword evidence="2" id="KW-0732">Signal</keyword>
<dbReference type="OMA" id="EREMEFF"/>
<dbReference type="VEuPathDB" id="PlasmoDB:PCYB_122820"/>
<dbReference type="EMBL" id="DF157104">
    <property type="protein sequence ID" value="GAB67715.1"/>
    <property type="molecule type" value="Genomic_DNA"/>
</dbReference>
<feature type="signal peptide" evidence="2">
    <location>
        <begin position="1"/>
        <end position="22"/>
    </location>
</feature>
<dbReference type="RefSeq" id="XP_004223662.1">
    <property type="nucleotide sequence ID" value="XM_004223614.1"/>
</dbReference>
<reference evidence="3 4" key="1">
    <citation type="journal article" date="2012" name="Nat. Genet.">
        <title>Plasmodium cynomolgi genome sequences provide insight into Plasmodium vivax and the monkey malaria clade.</title>
        <authorList>
            <person name="Tachibana S."/>
            <person name="Sullivan S.A."/>
            <person name="Kawai S."/>
            <person name="Nakamura S."/>
            <person name="Kim H.R."/>
            <person name="Goto N."/>
            <person name="Arisue N."/>
            <person name="Palacpac N.M.Q."/>
            <person name="Honma H."/>
            <person name="Yagi M."/>
            <person name="Tougan T."/>
            <person name="Katakai Y."/>
            <person name="Kaneko O."/>
            <person name="Mita T."/>
            <person name="Kita K."/>
            <person name="Yasutomi Y."/>
            <person name="Sutton P.L."/>
            <person name="Shakhbatyan R."/>
            <person name="Horii T."/>
            <person name="Yasunaga T."/>
            <person name="Barnwell J.W."/>
            <person name="Escalante A.A."/>
            <person name="Carlton J.M."/>
            <person name="Tanabe K."/>
        </authorList>
    </citation>
    <scope>NUCLEOTIDE SEQUENCE [LARGE SCALE GENOMIC DNA]</scope>
    <source>
        <strain evidence="3 4">B</strain>
    </source>
</reference>
<dbReference type="OrthoDB" id="383789at2759"/>
<dbReference type="GeneID" id="14694088"/>
<keyword evidence="3" id="KW-0477">Merozoite</keyword>
<evidence type="ECO:0000313" key="4">
    <source>
        <dbReference type="Proteomes" id="UP000006319"/>
    </source>
</evidence>
<feature type="compositionally biased region" description="Basic and acidic residues" evidence="1">
    <location>
        <begin position="179"/>
        <end position="188"/>
    </location>
</feature>
<protein>
    <submittedName>
        <fullName evidence="3">Merozoite surface protein 7</fullName>
    </submittedName>
</protein>
<evidence type="ECO:0000256" key="2">
    <source>
        <dbReference type="SAM" id="SignalP"/>
    </source>
</evidence>
<keyword evidence="4" id="KW-1185">Reference proteome</keyword>